<dbReference type="EMBL" id="CZPT02000365">
    <property type="protein sequence ID" value="SCU65697.1"/>
    <property type="molecule type" value="Genomic_DNA"/>
</dbReference>
<dbReference type="VEuPathDB" id="TriTrypDB:TEOVI_000572500"/>
<evidence type="ECO:0000256" key="1">
    <source>
        <dbReference type="SAM" id="MobiDB-lite"/>
    </source>
</evidence>
<dbReference type="AlphaFoldDB" id="A0A1G4I227"/>
<feature type="region of interest" description="Disordered" evidence="1">
    <location>
        <begin position="90"/>
        <end position="153"/>
    </location>
</feature>
<feature type="compositionally biased region" description="Low complexity" evidence="1">
    <location>
        <begin position="128"/>
        <end position="139"/>
    </location>
</feature>
<name>A0A1G4I227_TRYEQ</name>
<comment type="caution">
    <text evidence="2">The sequence shown here is derived from an EMBL/GenBank/DDBJ whole genome shotgun (WGS) entry which is preliminary data.</text>
</comment>
<protein>
    <submittedName>
        <fullName evidence="2">Chromosomal passenger protein</fullName>
    </submittedName>
</protein>
<gene>
    <name evidence="2" type="ORF">TEOVI_000572500</name>
</gene>
<evidence type="ECO:0000313" key="2">
    <source>
        <dbReference type="EMBL" id="SCU65697.1"/>
    </source>
</evidence>
<organism evidence="2 3">
    <name type="scientific">Trypanosoma equiperdum</name>
    <dbReference type="NCBI Taxonomy" id="5694"/>
    <lineage>
        <taxon>Eukaryota</taxon>
        <taxon>Discoba</taxon>
        <taxon>Euglenozoa</taxon>
        <taxon>Kinetoplastea</taxon>
        <taxon>Metakinetoplastina</taxon>
        <taxon>Trypanosomatida</taxon>
        <taxon>Trypanosomatidae</taxon>
        <taxon>Trypanosoma</taxon>
    </lineage>
</organism>
<dbReference type="GeneID" id="92379665"/>
<reference evidence="2" key="1">
    <citation type="submission" date="2016-09" db="EMBL/GenBank/DDBJ databases">
        <authorList>
            <person name="Hebert L."/>
            <person name="Moumen B."/>
        </authorList>
    </citation>
    <scope>NUCLEOTIDE SEQUENCE [LARGE SCALE GENOMIC DNA]</scope>
    <source>
        <strain evidence="2">OVI</strain>
    </source>
</reference>
<dbReference type="RefSeq" id="XP_067077257.1">
    <property type="nucleotide sequence ID" value="XM_067221156.1"/>
</dbReference>
<evidence type="ECO:0000313" key="3">
    <source>
        <dbReference type="Proteomes" id="UP000195570"/>
    </source>
</evidence>
<dbReference type="Proteomes" id="UP000195570">
    <property type="component" value="Unassembled WGS sequence"/>
</dbReference>
<accession>A0A1G4I227</accession>
<proteinExistence type="predicted"/>
<keyword evidence="3" id="KW-1185">Reference proteome</keyword>
<sequence>MQCKKDDLFEGLRKLPRTPGELFGHRNKLNFILQKRFFIAPDMVELALNRQNGEQFNRCYAKLVMQAVAKFNNTTRSQLKVRVDPRLPKGLQLIQPDDKDTGANLKSKKSEKAASGRLNAFSNTTSGQQRKPQQRQQSRYCSPQSGGVSPRVVMPIDPAERDCLYATYLRARTPQSGTPDYSDMMLQSPSCATDGKTTMFSEDGSSALRSATRRSAGDVHFATPPVFKGFERTLELTPADSPTESLPLHF</sequence>